<dbReference type="PANTHER" id="PTHR42743:SF11">
    <property type="entry name" value="AMINODEOXYCHORISMATE LYASE"/>
    <property type="match status" value="1"/>
</dbReference>
<dbReference type="Gene3D" id="3.20.10.10">
    <property type="entry name" value="D-amino Acid Aminotransferase, subunit A, domain 2"/>
    <property type="match status" value="1"/>
</dbReference>
<organism evidence="9 10">
    <name type="scientific">Botrimarina mediterranea</name>
    <dbReference type="NCBI Taxonomy" id="2528022"/>
    <lineage>
        <taxon>Bacteria</taxon>
        <taxon>Pseudomonadati</taxon>
        <taxon>Planctomycetota</taxon>
        <taxon>Planctomycetia</taxon>
        <taxon>Pirellulales</taxon>
        <taxon>Lacipirellulaceae</taxon>
        <taxon>Botrimarina</taxon>
    </lineage>
</organism>
<sequence>MAERQAYLNGQWIDDRALSIPVGDPGFAMGITITERLRTFGGRVWRQPEHVRRLRRSAEIVGIDVAVADEIDAAITEFLRRHEPQRAAATIDGVEDDWAVVAFATPGVGGEPTRCVHGFPLEFHHWAHQYDAGVSLWTSAHRQTPENCWPAELKCRSRMHYYLADQEARRREPGARALLLDQDGYVGEASTANVVIYNGGEGIVSPRMDKVLPGVSVAVLRELAEAEGVPFTERDLTPAEFRAADEAWLSSTSICLMPVVRCDGASIGAGKPGPMYARMLSAWDRTVGLDVAGQARGRATISR</sequence>
<dbReference type="InterPro" id="IPR043132">
    <property type="entry name" value="BCAT-like_C"/>
</dbReference>
<keyword evidence="9" id="KW-0808">Transferase</keyword>
<comment type="catalytic activity">
    <reaction evidence="7">
        <text>L-isoleucine + 2-oxoglutarate = (S)-3-methyl-2-oxopentanoate + L-glutamate</text>
        <dbReference type="Rhea" id="RHEA:24801"/>
        <dbReference type="ChEBI" id="CHEBI:16810"/>
        <dbReference type="ChEBI" id="CHEBI:29985"/>
        <dbReference type="ChEBI" id="CHEBI:35146"/>
        <dbReference type="ChEBI" id="CHEBI:58045"/>
        <dbReference type="EC" id="2.6.1.42"/>
    </reaction>
</comment>
<evidence type="ECO:0000256" key="7">
    <source>
        <dbReference type="ARBA" id="ARBA00048798"/>
    </source>
</evidence>
<comment type="similarity">
    <text evidence="4">Belongs to the class-IV pyridoxal-phosphate-dependent aminotransferase family.</text>
</comment>
<proteinExistence type="inferred from homology"/>
<evidence type="ECO:0000256" key="8">
    <source>
        <dbReference type="ARBA" id="ARBA00049229"/>
    </source>
</evidence>
<dbReference type="EC" id="2.6.1.42" evidence="5"/>
<dbReference type="EMBL" id="CP036349">
    <property type="protein sequence ID" value="QDV72011.1"/>
    <property type="molecule type" value="Genomic_DNA"/>
</dbReference>
<dbReference type="SUPFAM" id="SSF56752">
    <property type="entry name" value="D-aminoacid aminotransferase-like PLP-dependent enzymes"/>
    <property type="match status" value="1"/>
</dbReference>
<evidence type="ECO:0000256" key="6">
    <source>
        <dbReference type="ARBA" id="ARBA00048212"/>
    </source>
</evidence>
<dbReference type="Pfam" id="PF01063">
    <property type="entry name" value="Aminotran_4"/>
    <property type="match status" value="1"/>
</dbReference>
<dbReference type="AlphaFoldDB" id="A0A518K2I2"/>
<protein>
    <recommendedName>
        <fullName evidence="5">branched-chain-amino-acid transaminase</fullName>
        <ecNumber evidence="5">2.6.1.42</ecNumber>
    </recommendedName>
</protein>
<name>A0A518K2I2_9BACT</name>
<dbReference type="InterPro" id="IPR036038">
    <property type="entry name" value="Aminotransferase-like"/>
</dbReference>
<dbReference type="PANTHER" id="PTHR42743">
    <property type="entry name" value="AMINO-ACID AMINOTRANSFERASE"/>
    <property type="match status" value="1"/>
</dbReference>
<dbReference type="GO" id="GO:0052656">
    <property type="term" value="F:L-isoleucine-2-oxoglutarate transaminase activity"/>
    <property type="evidence" value="ECO:0007669"/>
    <property type="project" value="RHEA"/>
</dbReference>
<dbReference type="KEGG" id="bmei:Spa11_01810"/>
<keyword evidence="9" id="KW-0032">Aminotransferase</keyword>
<comment type="pathway">
    <text evidence="3">Amino-acid biosynthesis; L-leucine biosynthesis; L-leucine from 3-methyl-2-oxobutanoate: step 4/4.</text>
</comment>
<comment type="pathway">
    <text evidence="1">Amino-acid biosynthesis; L-isoleucine biosynthesis; L-isoleucine from 2-oxobutanoate: step 4/4.</text>
</comment>
<evidence type="ECO:0000256" key="5">
    <source>
        <dbReference type="ARBA" id="ARBA00013053"/>
    </source>
</evidence>
<evidence type="ECO:0000256" key="3">
    <source>
        <dbReference type="ARBA" id="ARBA00005072"/>
    </source>
</evidence>
<dbReference type="GO" id="GO:0046394">
    <property type="term" value="P:carboxylic acid biosynthetic process"/>
    <property type="evidence" value="ECO:0007669"/>
    <property type="project" value="UniProtKB-ARBA"/>
</dbReference>
<dbReference type="RefSeq" id="WP_145105532.1">
    <property type="nucleotide sequence ID" value="NZ_CP036349.1"/>
</dbReference>
<comment type="catalytic activity">
    <reaction evidence="8">
        <text>L-leucine + 2-oxoglutarate = 4-methyl-2-oxopentanoate + L-glutamate</text>
        <dbReference type="Rhea" id="RHEA:18321"/>
        <dbReference type="ChEBI" id="CHEBI:16810"/>
        <dbReference type="ChEBI" id="CHEBI:17865"/>
        <dbReference type="ChEBI" id="CHEBI:29985"/>
        <dbReference type="ChEBI" id="CHEBI:57427"/>
        <dbReference type="EC" id="2.6.1.42"/>
    </reaction>
</comment>
<reference evidence="9 10" key="1">
    <citation type="submission" date="2019-02" db="EMBL/GenBank/DDBJ databases">
        <title>Deep-cultivation of Planctomycetes and their phenomic and genomic characterization uncovers novel biology.</title>
        <authorList>
            <person name="Wiegand S."/>
            <person name="Jogler M."/>
            <person name="Boedeker C."/>
            <person name="Pinto D."/>
            <person name="Vollmers J."/>
            <person name="Rivas-Marin E."/>
            <person name="Kohn T."/>
            <person name="Peeters S.H."/>
            <person name="Heuer A."/>
            <person name="Rast P."/>
            <person name="Oberbeckmann S."/>
            <person name="Bunk B."/>
            <person name="Jeske O."/>
            <person name="Meyerdierks A."/>
            <person name="Storesund J.E."/>
            <person name="Kallscheuer N."/>
            <person name="Luecker S."/>
            <person name="Lage O.M."/>
            <person name="Pohl T."/>
            <person name="Merkel B.J."/>
            <person name="Hornburger P."/>
            <person name="Mueller R.-W."/>
            <person name="Bruemmer F."/>
            <person name="Labrenz M."/>
            <person name="Spormann A.M."/>
            <person name="Op den Camp H."/>
            <person name="Overmann J."/>
            <person name="Amann R."/>
            <person name="Jetten M.S.M."/>
            <person name="Mascher T."/>
            <person name="Medema M.H."/>
            <person name="Devos D.P."/>
            <person name="Kaster A.-K."/>
            <person name="Ovreas L."/>
            <person name="Rohde M."/>
            <person name="Galperin M.Y."/>
            <person name="Jogler C."/>
        </authorList>
    </citation>
    <scope>NUCLEOTIDE SEQUENCE [LARGE SCALE GENOMIC DNA]</scope>
    <source>
        <strain evidence="9 10">Spa11</strain>
    </source>
</reference>
<evidence type="ECO:0000256" key="1">
    <source>
        <dbReference type="ARBA" id="ARBA00004824"/>
    </source>
</evidence>
<evidence type="ECO:0000313" key="9">
    <source>
        <dbReference type="EMBL" id="QDV72011.1"/>
    </source>
</evidence>
<dbReference type="GO" id="GO:0052654">
    <property type="term" value="F:L-leucine-2-oxoglutarate transaminase activity"/>
    <property type="evidence" value="ECO:0007669"/>
    <property type="project" value="RHEA"/>
</dbReference>
<dbReference type="Proteomes" id="UP000316426">
    <property type="component" value="Chromosome"/>
</dbReference>
<dbReference type="InterPro" id="IPR001544">
    <property type="entry name" value="Aminotrans_IV"/>
</dbReference>
<evidence type="ECO:0000313" key="10">
    <source>
        <dbReference type="Proteomes" id="UP000316426"/>
    </source>
</evidence>
<dbReference type="Gene3D" id="3.30.470.10">
    <property type="match status" value="1"/>
</dbReference>
<dbReference type="InterPro" id="IPR043131">
    <property type="entry name" value="BCAT-like_N"/>
</dbReference>
<comment type="pathway">
    <text evidence="2">Amino-acid biosynthesis; L-valine biosynthesis; L-valine from pyruvate: step 4/4.</text>
</comment>
<comment type="catalytic activity">
    <reaction evidence="6">
        <text>L-valine + 2-oxoglutarate = 3-methyl-2-oxobutanoate + L-glutamate</text>
        <dbReference type="Rhea" id="RHEA:24813"/>
        <dbReference type="ChEBI" id="CHEBI:11851"/>
        <dbReference type="ChEBI" id="CHEBI:16810"/>
        <dbReference type="ChEBI" id="CHEBI:29985"/>
        <dbReference type="ChEBI" id="CHEBI:57762"/>
        <dbReference type="EC" id="2.6.1.42"/>
    </reaction>
</comment>
<evidence type="ECO:0000256" key="4">
    <source>
        <dbReference type="ARBA" id="ARBA00009320"/>
    </source>
</evidence>
<gene>
    <name evidence="9" type="primary">dat</name>
    <name evidence="9" type="ORF">Spa11_01810</name>
</gene>
<evidence type="ECO:0000256" key="2">
    <source>
        <dbReference type="ARBA" id="ARBA00004931"/>
    </source>
</evidence>
<dbReference type="GO" id="GO:0052655">
    <property type="term" value="F:L-valine-2-oxoglutarate transaminase activity"/>
    <property type="evidence" value="ECO:0007669"/>
    <property type="project" value="RHEA"/>
</dbReference>
<accession>A0A518K2I2</accession>
<keyword evidence="10" id="KW-1185">Reference proteome</keyword>
<dbReference type="InterPro" id="IPR050571">
    <property type="entry name" value="Class-IV_PLP-Dep_Aminotrnsfr"/>
</dbReference>